<dbReference type="EMBL" id="CP063849">
    <property type="protein sequence ID" value="QOY91235.1"/>
    <property type="molecule type" value="Genomic_DNA"/>
</dbReference>
<name>A0A7S7NWS4_PALFE</name>
<evidence type="ECO:0000256" key="10">
    <source>
        <dbReference type="SAM" id="SignalP"/>
    </source>
</evidence>
<dbReference type="Gene3D" id="2.60.40.10">
    <property type="entry name" value="Immunoglobulins"/>
    <property type="match status" value="1"/>
</dbReference>
<evidence type="ECO:0000256" key="7">
    <source>
        <dbReference type="ARBA" id="ARBA00022801"/>
    </source>
</evidence>
<proteinExistence type="inferred from homology"/>
<dbReference type="InterPro" id="IPR036962">
    <property type="entry name" value="Glyco_hydro_3_N_sf"/>
</dbReference>
<evidence type="ECO:0000256" key="1">
    <source>
        <dbReference type="ARBA" id="ARBA00000448"/>
    </source>
</evidence>
<sequence>MKYFVAGIALMAASLAFMAQAQPAGRPNVTAKADALLGRMTLEEKIGQLAQIGGIAFVPGSPKPEDAIRKGQAGSILWISKPGDINRLQKVAMEETRLHIPLIFGLDVIHGFKTLFPMPLALAASWDASLIERVHGVAAKEARASGITWTFAPMLDIARDPRWGRMIEGAGEDPFLGAMVARAQVRGFQGNDLTSQDHILACAKHFAGYGAADGGRDYDSSYISDSELWNVYFPPFKAALDAGVSTFMSAYMDLNDVPATGNSFLLQDVLRKTWKFQGFVVSDANSIGDLVTHGFARDRKDAAFRAFTAGVNMDMASGTYNENLLALVKAGRITEAQVEQAVRPILAAKYQLGLFDHPYVDEERSKAVVGAAEYRPIAREAAQRTAVLLRNEGGLLPLSKDAVKSIAVIGPLADAKRDMLTMWSGFDVDASTTVTVLEGIRTKLGGSARVESAAGVQIAKQFRSMFEDLFGMKSAEPWTEAQARQEFSKAVDLAKRSDVVVLALGEGAMMSGELASQSSLEMPGRQQELMEAVAATGKPVVLVLVNGRPLNITWASTHIPAILEAWHSGNEGGNAIADILFGDANPGGKLPITWPRNAGQIPIYYAHNTTHQPEGGRGFSSRYWDQSGAPLYPFGHGLSYTKFAVSNLKIANTQVKLGTPVEVSVDIENTGARAGTEVVQLYIHQRAGGASRPVRELKGFEKVGLKAGEKKTVRFSLGKAELSYWSSASKGWVLDAENFDVWVGQDASASLHAEFIVQP</sequence>
<keyword evidence="8 12" id="KW-0326">Glycosidase</keyword>
<accession>A0A7S7NWS4</accession>
<evidence type="ECO:0000256" key="6">
    <source>
        <dbReference type="ARBA" id="ARBA00022764"/>
    </source>
</evidence>
<evidence type="ECO:0000256" key="3">
    <source>
        <dbReference type="ARBA" id="ARBA00005336"/>
    </source>
</evidence>
<dbReference type="Pfam" id="PF01915">
    <property type="entry name" value="Glyco_hydro_3_C"/>
    <property type="match status" value="1"/>
</dbReference>
<dbReference type="Pfam" id="PF00933">
    <property type="entry name" value="Glyco_hydro_3"/>
    <property type="match status" value="1"/>
</dbReference>
<evidence type="ECO:0000256" key="8">
    <source>
        <dbReference type="ARBA" id="ARBA00023295"/>
    </source>
</evidence>
<keyword evidence="6" id="KW-0574">Periplasm</keyword>
<evidence type="ECO:0000256" key="9">
    <source>
        <dbReference type="ARBA" id="ARBA00067498"/>
    </source>
</evidence>
<dbReference type="SUPFAM" id="SSF51445">
    <property type="entry name" value="(Trans)glycosidases"/>
    <property type="match status" value="1"/>
</dbReference>
<dbReference type="FunFam" id="3.20.20.300:FF:000005">
    <property type="entry name" value="Periplasmic beta-glucosidase"/>
    <property type="match status" value="1"/>
</dbReference>
<evidence type="ECO:0000256" key="2">
    <source>
        <dbReference type="ARBA" id="ARBA00004418"/>
    </source>
</evidence>
<dbReference type="SUPFAM" id="SSF52279">
    <property type="entry name" value="Beta-D-glucan exohydrolase, C-terminal domain"/>
    <property type="match status" value="1"/>
</dbReference>
<dbReference type="FunFam" id="2.60.40.10:FF:000495">
    <property type="entry name" value="Periplasmic beta-glucosidase"/>
    <property type="match status" value="1"/>
</dbReference>
<dbReference type="PANTHER" id="PTHR42715">
    <property type="entry name" value="BETA-GLUCOSIDASE"/>
    <property type="match status" value="1"/>
</dbReference>
<comment type="catalytic activity">
    <reaction evidence="1">
        <text>Hydrolysis of terminal, non-reducing beta-D-glucosyl residues with release of beta-D-glucose.</text>
        <dbReference type="EC" id="3.2.1.21"/>
    </reaction>
</comment>
<reference evidence="12 13" key="1">
    <citation type="submission" date="2020-10" db="EMBL/GenBank/DDBJ databases">
        <title>Complete genome sequence of Paludibaculum fermentans P105T, a facultatively anaerobic acidobacterium capable of dissimilatory Fe(III) reduction.</title>
        <authorList>
            <person name="Dedysh S.N."/>
            <person name="Beletsky A.V."/>
            <person name="Kulichevskaya I.S."/>
            <person name="Mardanov A.V."/>
            <person name="Ravin N.V."/>
        </authorList>
    </citation>
    <scope>NUCLEOTIDE SEQUENCE [LARGE SCALE GENOMIC DNA]</scope>
    <source>
        <strain evidence="12 13">P105</strain>
    </source>
</reference>
<dbReference type="GO" id="GO:0008422">
    <property type="term" value="F:beta-glucosidase activity"/>
    <property type="evidence" value="ECO:0007669"/>
    <property type="project" value="UniProtKB-EC"/>
</dbReference>
<comment type="similarity">
    <text evidence="3">Belongs to the glycosyl hydrolase 3 family.</text>
</comment>
<dbReference type="NCBIfam" id="NF011678">
    <property type="entry name" value="PRK15098.1"/>
    <property type="match status" value="1"/>
</dbReference>
<dbReference type="InterPro" id="IPR036881">
    <property type="entry name" value="Glyco_hydro_3_C_sf"/>
</dbReference>
<dbReference type="Gene3D" id="3.20.20.300">
    <property type="entry name" value="Glycoside hydrolase, family 3, N-terminal domain"/>
    <property type="match status" value="1"/>
</dbReference>
<evidence type="ECO:0000313" key="12">
    <source>
        <dbReference type="EMBL" id="QOY91235.1"/>
    </source>
</evidence>
<dbReference type="PANTHER" id="PTHR42715:SF10">
    <property type="entry name" value="BETA-GLUCOSIDASE"/>
    <property type="match status" value="1"/>
</dbReference>
<dbReference type="SMART" id="SM01217">
    <property type="entry name" value="Fn3_like"/>
    <property type="match status" value="1"/>
</dbReference>
<dbReference type="AlphaFoldDB" id="A0A7S7NWS4"/>
<feature type="signal peptide" evidence="10">
    <location>
        <begin position="1"/>
        <end position="21"/>
    </location>
</feature>
<dbReference type="Proteomes" id="UP000593892">
    <property type="component" value="Chromosome"/>
</dbReference>
<keyword evidence="7 12" id="KW-0378">Hydrolase</keyword>
<evidence type="ECO:0000256" key="4">
    <source>
        <dbReference type="ARBA" id="ARBA00012744"/>
    </source>
</evidence>
<feature type="chain" id="PRO_5032425871" description="Periplasmic beta-glucosidase" evidence="10">
    <location>
        <begin position="22"/>
        <end position="759"/>
    </location>
</feature>
<protein>
    <recommendedName>
        <fullName evidence="9">Periplasmic beta-glucosidase</fullName>
        <ecNumber evidence="4">3.2.1.21</ecNumber>
    </recommendedName>
</protein>
<feature type="domain" description="Fibronectin type III-like" evidence="11">
    <location>
        <begin position="677"/>
        <end position="747"/>
    </location>
</feature>
<dbReference type="GO" id="GO:0005975">
    <property type="term" value="P:carbohydrate metabolic process"/>
    <property type="evidence" value="ECO:0007669"/>
    <property type="project" value="InterPro"/>
</dbReference>
<evidence type="ECO:0000259" key="11">
    <source>
        <dbReference type="SMART" id="SM01217"/>
    </source>
</evidence>
<dbReference type="InterPro" id="IPR002772">
    <property type="entry name" value="Glyco_hydro_3_C"/>
</dbReference>
<dbReference type="InterPro" id="IPR026891">
    <property type="entry name" value="Fn3-like"/>
</dbReference>
<dbReference type="Gene3D" id="3.40.50.1700">
    <property type="entry name" value="Glycoside hydrolase family 3 C-terminal domain"/>
    <property type="match status" value="1"/>
</dbReference>
<dbReference type="RefSeq" id="WP_194452889.1">
    <property type="nucleotide sequence ID" value="NZ_CP063849.1"/>
</dbReference>
<dbReference type="PRINTS" id="PR00133">
    <property type="entry name" value="GLHYDRLASE3"/>
</dbReference>
<dbReference type="InterPro" id="IPR013783">
    <property type="entry name" value="Ig-like_fold"/>
</dbReference>
<dbReference type="EC" id="3.2.1.21" evidence="4"/>
<dbReference type="Pfam" id="PF14310">
    <property type="entry name" value="Fn3-like"/>
    <property type="match status" value="1"/>
</dbReference>
<dbReference type="GO" id="GO:0042597">
    <property type="term" value="C:periplasmic space"/>
    <property type="evidence" value="ECO:0007669"/>
    <property type="project" value="UniProtKB-SubCell"/>
</dbReference>
<dbReference type="KEGG" id="pfer:IRI77_15180"/>
<dbReference type="InterPro" id="IPR001764">
    <property type="entry name" value="Glyco_hydro_3_N"/>
</dbReference>
<keyword evidence="13" id="KW-1185">Reference proteome</keyword>
<comment type="subcellular location">
    <subcellularLocation>
        <location evidence="2">Periplasm</location>
    </subcellularLocation>
</comment>
<dbReference type="InterPro" id="IPR017853">
    <property type="entry name" value="GH"/>
</dbReference>
<dbReference type="FunFam" id="3.40.50.1700:FF:000004">
    <property type="entry name" value="Periplasmic beta-glucosidase"/>
    <property type="match status" value="1"/>
</dbReference>
<organism evidence="12 13">
    <name type="scientific">Paludibaculum fermentans</name>
    <dbReference type="NCBI Taxonomy" id="1473598"/>
    <lineage>
        <taxon>Bacteria</taxon>
        <taxon>Pseudomonadati</taxon>
        <taxon>Acidobacteriota</taxon>
        <taxon>Terriglobia</taxon>
        <taxon>Bryobacterales</taxon>
        <taxon>Bryobacteraceae</taxon>
        <taxon>Paludibaculum</taxon>
    </lineage>
</organism>
<gene>
    <name evidence="12" type="primary">bglX</name>
    <name evidence="12" type="ORF">IRI77_15180</name>
</gene>
<evidence type="ECO:0000256" key="5">
    <source>
        <dbReference type="ARBA" id="ARBA00022729"/>
    </source>
</evidence>
<dbReference type="InterPro" id="IPR050288">
    <property type="entry name" value="Cellulose_deg_GH3"/>
</dbReference>
<keyword evidence="5 10" id="KW-0732">Signal</keyword>
<evidence type="ECO:0000313" key="13">
    <source>
        <dbReference type="Proteomes" id="UP000593892"/>
    </source>
</evidence>